<dbReference type="PANTHER" id="PTHR43768">
    <property type="entry name" value="TREHALOSE 6-PHOSPHATE PHOSPHATASE"/>
    <property type="match status" value="1"/>
</dbReference>
<keyword evidence="5" id="KW-1185">Reference proteome</keyword>
<evidence type="ECO:0000313" key="4">
    <source>
        <dbReference type="EMBL" id="MBE1515275.1"/>
    </source>
</evidence>
<keyword evidence="3" id="KW-0479">Metal-binding</keyword>
<sequence length="263" mass="27454">MDQSLTTALERFADHAKILIALDFDGCVAELTSVAADARPVPENARAIEALAALDGVDLAYVSGRSLDTLRELASPPEGVLLIGSHGAEKDLGGDAPGLELSTTEQMARGQIIDTLTEVAADAEGAWVEHKPAGAALHVRNVDGEELAEHVLEHGRAALSLVDGAYLKNGKKVLESVVVLATKGEGITDLREHTSPDAVLFAGDDVTDEQGFAVLEAEDVGIKVGEGDTAAAHRIAAPKDLAAVLRLIADRRAGHSQEARPDS</sequence>
<protein>
    <recommendedName>
        <fullName evidence="3">Trehalose 6-phosphate phosphatase</fullName>
        <ecNumber evidence="3">3.1.3.12</ecNumber>
    </recommendedName>
</protein>
<dbReference type="Gene3D" id="3.40.50.1000">
    <property type="entry name" value="HAD superfamily/HAD-like"/>
    <property type="match status" value="1"/>
</dbReference>
<dbReference type="InterPro" id="IPR003337">
    <property type="entry name" value="Trehalose_PPase"/>
</dbReference>
<reference evidence="4 5" key="1">
    <citation type="submission" date="2020-10" db="EMBL/GenBank/DDBJ databases">
        <title>Sequencing the genomes of 1000 actinobacteria strains.</title>
        <authorList>
            <person name="Klenk H.-P."/>
        </authorList>
    </citation>
    <scope>NUCLEOTIDE SEQUENCE [LARGE SCALE GENOMIC DNA]</scope>
    <source>
        <strain evidence="4 5">DSM 15474</strain>
    </source>
</reference>
<dbReference type="InterPro" id="IPR036412">
    <property type="entry name" value="HAD-like_sf"/>
</dbReference>
<keyword evidence="1 3" id="KW-0378">Hydrolase</keyword>
<keyword evidence="3" id="KW-0460">Magnesium</keyword>
<gene>
    <name evidence="4" type="ORF">H4W26_002067</name>
</gene>
<comment type="caution">
    <text evidence="4">The sequence shown here is derived from an EMBL/GenBank/DDBJ whole genome shotgun (WGS) entry which is preliminary data.</text>
</comment>
<dbReference type="Proteomes" id="UP000636579">
    <property type="component" value="Unassembled WGS sequence"/>
</dbReference>
<comment type="catalytic activity">
    <reaction evidence="3">
        <text>alpha,alpha-trehalose 6-phosphate + H2O = alpha,alpha-trehalose + phosphate</text>
        <dbReference type="Rhea" id="RHEA:23420"/>
        <dbReference type="ChEBI" id="CHEBI:15377"/>
        <dbReference type="ChEBI" id="CHEBI:16551"/>
        <dbReference type="ChEBI" id="CHEBI:43474"/>
        <dbReference type="ChEBI" id="CHEBI:58429"/>
        <dbReference type="EC" id="3.1.3.12"/>
    </reaction>
</comment>
<evidence type="ECO:0000256" key="3">
    <source>
        <dbReference type="RuleBase" id="RU361117"/>
    </source>
</evidence>
<name>A0ABR9J8P0_9MICC</name>
<dbReference type="Pfam" id="PF02358">
    <property type="entry name" value="Trehalose_PPase"/>
    <property type="match status" value="1"/>
</dbReference>
<dbReference type="EMBL" id="JADBEE010000002">
    <property type="protein sequence ID" value="MBE1515275.1"/>
    <property type="molecule type" value="Genomic_DNA"/>
</dbReference>
<dbReference type="SUPFAM" id="SSF56784">
    <property type="entry name" value="HAD-like"/>
    <property type="match status" value="1"/>
</dbReference>
<dbReference type="InterPro" id="IPR023214">
    <property type="entry name" value="HAD_sf"/>
</dbReference>
<dbReference type="NCBIfam" id="TIGR00685">
    <property type="entry name" value="T6PP"/>
    <property type="match status" value="1"/>
</dbReference>
<comment type="similarity">
    <text evidence="3">Belongs to the trehalose phosphatase family.</text>
</comment>
<dbReference type="PANTHER" id="PTHR43768:SF3">
    <property type="entry name" value="TREHALOSE 6-PHOSPHATE PHOSPHATASE"/>
    <property type="match status" value="1"/>
</dbReference>
<comment type="cofactor">
    <cofactor evidence="3">
        <name>Mg(2+)</name>
        <dbReference type="ChEBI" id="CHEBI:18420"/>
    </cofactor>
</comment>
<dbReference type="GO" id="GO:0004805">
    <property type="term" value="F:trehalose-phosphatase activity"/>
    <property type="evidence" value="ECO:0007669"/>
    <property type="project" value="UniProtKB-EC"/>
</dbReference>
<dbReference type="RefSeq" id="WP_192592134.1">
    <property type="nucleotide sequence ID" value="NZ_JADBEE010000002.1"/>
</dbReference>
<evidence type="ECO:0000256" key="1">
    <source>
        <dbReference type="ARBA" id="ARBA00022801"/>
    </source>
</evidence>
<dbReference type="EC" id="3.1.3.12" evidence="3"/>
<dbReference type="InterPro" id="IPR044651">
    <property type="entry name" value="OTSB-like"/>
</dbReference>
<organism evidence="4 5">
    <name type="scientific">Nesterenkonia halotolerans</name>
    <dbReference type="NCBI Taxonomy" id="225325"/>
    <lineage>
        <taxon>Bacteria</taxon>
        <taxon>Bacillati</taxon>
        <taxon>Actinomycetota</taxon>
        <taxon>Actinomycetes</taxon>
        <taxon>Micrococcales</taxon>
        <taxon>Micrococcaceae</taxon>
        <taxon>Nesterenkonia</taxon>
    </lineage>
</organism>
<evidence type="ECO:0000313" key="5">
    <source>
        <dbReference type="Proteomes" id="UP000636579"/>
    </source>
</evidence>
<comment type="function">
    <text evidence="2 3">Removes the phosphate from trehalose 6-phosphate to produce free trehalose.</text>
</comment>
<accession>A0ABR9J8P0</accession>
<evidence type="ECO:0000256" key="2">
    <source>
        <dbReference type="ARBA" id="ARBA00024179"/>
    </source>
</evidence>
<dbReference type="Gene3D" id="3.30.70.1020">
    <property type="entry name" value="Trehalose-6-phosphate phosphatase related protein, domain 2"/>
    <property type="match status" value="1"/>
</dbReference>
<proteinExistence type="inferred from homology"/>
<comment type="pathway">
    <text evidence="3">Glycan biosynthesis; trehalose biosynthesis.</text>
</comment>